<dbReference type="PANTHER" id="PTHR12630">
    <property type="entry name" value="N-LINKED OLIGOSACCHARIDE PROCESSING"/>
    <property type="match status" value="1"/>
</dbReference>
<dbReference type="EMBL" id="GAKT01000013">
    <property type="protein sequence ID" value="JAA93049.1"/>
    <property type="molecule type" value="mRNA"/>
</dbReference>
<dbReference type="Gene3D" id="2.70.130.10">
    <property type="entry name" value="Mannose-6-phosphate receptor binding domain"/>
    <property type="match status" value="1"/>
</dbReference>
<dbReference type="PROSITE" id="PS51914">
    <property type="entry name" value="MRH"/>
    <property type="match status" value="1"/>
</dbReference>
<dbReference type="InterPro" id="IPR010506">
    <property type="entry name" value="DMAP1-bd"/>
</dbReference>
<evidence type="ECO:0000313" key="6">
    <source>
        <dbReference type="EMBL" id="JAA93049.1"/>
    </source>
</evidence>
<name>T1D230_CUPSA</name>
<protein>
    <submittedName>
        <fullName evidence="6">Putative N-acetylglucosamine-1-phosphotransferase gamma</fullName>
    </submittedName>
</protein>
<dbReference type="SUPFAM" id="SSF50911">
    <property type="entry name" value="Mannose 6-phosphate receptor domain"/>
    <property type="match status" value="1"/>
</dbReference>
<organism evidence="6">
    <name type="scientific">Cupiennius salei</name>
    <name type="common">American wandering spider</name>
    <dbReference type="NCBI Taxonomy" id="6928"/>
    <lineage>
        <taxon>Eukaryota</taxon>
        <taxon>Metazoa</taxon>
        <taxon>Ecdysozoa</taxon>
        <taxon>Arthropoda</taxon>
        <taxon>Chelicerata</taxon>
        <taxon>Arachnida</taxon>
        <taxon>Araneae</taxon>
        <taxon>Araneomorphae</taxon>
        <taxon>Entelegynae</taxon>
        <taxon>Lycosoidea</taxon>
        <taxon>Ctenidae</taxon>
        <taxon>Cupiennius</taxon>
    </lineage>
</organism>
<feature type="domain" description="DMAP1-binding" evidence="4">
    <location>
        <begin position="140"/>
        <end position="247"/>
    </location>
</feature>
<sequence>MTMCRIDSLLNREMILNLLLYVTVVTATSVQMRVVRDTASYGYRYTFCPFQNFSQYELSSRWNAYHGVLGVWSHWDIKNNTFHSMVYNRGDQCGDIERSVQVYLQCGQTEILINVSEPSKCHYSAIFQSKYLCHNDSLLVYPRLTIHLRRKWDQLLTEYKTGDITEKGYLSSLQKLFQSAGLLENTVSESPEEGTTQRPSQMGNLFTDLTTCNKEYKNIVNEITRLNQEIDSLKLLLDLSKLENRTSKPHQ</sequence>
<dbReference type="PANTHER" id="PTHR12630:SF6">
    <property type="entry name" value="N-ACETYLGLUCOSAMINE-1-PHOSPHOTRANSFERASE SUBUNIT GAMMA"/>
    <property type="match status" value="1"/>
</dbReference>
<dbReference type="GO" id="GO:0005794">
    <property type="term" value="C:Golgi apparatus"/>
    <property type="evidence" value="ECO:0007669"/>
    <property type="project" value="TreeGrafter"/>
</dbReference>
<keyword evidence="6" id="KW-0808">Transferase</keyword>
<evidence type="ECO:0000259" key="5">
    <source>
        <dbReference type="PROSITE" id="PS51914"/>
    </source>
</evidence>
<dbReference type="InterPro" id="IPR036607">
    <property type="entry name" value="PRKCSH"/>
</dbReference>
<dbReference type="PROSITE" id="PS51912">
    <property type="entry name" value="DMAP1_BIND"/>
    <property type="match status" value="1"/>
</dbReference>
<dbReference type="GO" id="GO:0016740">
    <property type="term" value="F:transferase activity"/>
    <property type="evidence" value="ECO:0007669"/>
    <property type="project" value="UniProtKB-KW"/>
</dbReference>
<dbReference type="AlphaFoldDB" id="T1D230"/>
<keyword evidence="2" id="KW-1015">Disulfide bond</keyword>
<evidence type="ECO:0000256" key="3">
    <source>
        <dbReference type="SAM" id="Coils"/>
    </source>
</evidence>
<evidence type="ECO:0000259" key="4">
    <source>
        <dbReference type="PROSITE" id="PS51912"/>
    </source>
</evidence>
<keyword evidence="1" id="KW-0732">Signal</keyword>
<proteinExistence type="evidence at transcript level"/>
<accession>T1D230</accession>
<evidence type="ECO:0000256" key="1">
    <source>
        <dbReference type="ARBA" id="ARBA00022729"/>
    </source>
</evidence>
<dbReference type="InterPro" id="IPR039794">
    <property type="entry name" value="Gtb1-like"/>
</dbReference>
<keyword evidence="3" id="KW-0175">Coiled coil</keyword>
<feature type="domain" description="MRH" evidence="5">
    <location>
        <begin position="7"/>
        <end position="135"/>
    </location>
</feature>
<reference evidence="6" key="1">
    <citation type="submission" date="2013-06" db="EMBL/GenBank/DDBJ databases">
        <title>Upstream open reading frames and Kozak regions of a set of assembled transcriptome sequences from the spider Cupiennius salei.</title>
        <authorList>
            <person name="French A.S."/>
            <person name="Li A.W."/>
            <person name="Meisner S."/>
            <person name="Torkkeli P.H."/>
        </authorList>
    </citation>
    <scope>NUCLEOTIDE SEQUENCE</scope>
    <source>
        <tissue evidence="6">Leg hypodermis</tissue>
    </source>
</reference>
<feature type="coiled-coil region" evidence="3">
    <location>
        <begin position="209"/>
        <end position="243"/>
    </location>
</feature>
<dbReference type="InterPro" id="IPR009011">
    <property type="entry name" value="Man6P_isomerase_rcpt-bd_dom_sf"/>
</dbReference>
<evidence type="ECO:0000256" key="2">
    <source>
        <dbReference type="ARBA" id="ARBA00023157"/>
    </source>
</evidence>
<dbReference type="Pfam" id="PF13015">
    <property type="entry name" value="PRKCSH_1"/>
    <property type="match status" value="1"/>
</dbReference>
<dbReference type="InterPro" id="IPR044865">
    <property type="entry name" value="MRH_dom"/>
</dbReference>